<comment type="subcellular location">
    <subcellularLocation>
        <location evidence="1">Cell membrane</location>
        <topology evidence="1">Peripheral membrane protein</topology>
    </subcellularLocation>
</comment>
<evidence type="ECO:0000259" key="8">
    <source>
        <dbReference type="SMART" id="SM00382"/>
    </source>
</evidence>
<dbReference type="PANTHER" id="PTHR42771:SF2">
    <property type="entry name" value="IRON(3+)-HYDROXAMATE IMPORT ATP-BINDING PROTEIN FHUC"/>
    <property type="match status" value="1"/>
</dbReference>
<keyword evidence="7" id="KW-0472">Membrane</keyword>
<dbReference type="GO" id="GO:0006826">
    <property type="term" value="P:iron ion transport"/>
    <property type="evidence" value="ECO:0007669"/>
    <property type="project" value="UniProtKB-KW"/>
</dbReference>
<evidence type="ECO:0000256" key="4">
    <source>
        <dbReference type="ARBA" id="ARBA00022496"/>
    </source>
</evidence>
<dbReference type="Proteomes" id="UP000277811">
    <property type="component" value="Unassembled WGS sequence"/>
</dbReference>
<evidence type="ECO:0000256" key="6">
    <source>
        <dbReference type="ARBA" id="ARBA00023065"/>
    </source>
</evidence>
<sequence length="243" mass="27549">MVLPMTGQYLRAIKLLRNEIGENSRSYPFSLPIFSKFDELEFDSCVTIIVGENGAGKSTLLEAIAVAWGFNPEGGTRDMKFTTQDTHSNLYEYIRLIKGVKKPNDGYFLRAESFYNVATQADNYGVSDYYGGSLHLKSHGEAFFATLMNKFRGKGFYLLDEPEAALSPMRQMAILSRIHELVENESQFIIATHSPIIMAYPGAKILQLSDNGIEAIEYEDTEHYRITKQFINNRESILKVLME</sequence>
<evidence type="ECO:0000313" key="10">
    <source>
        <dbReference type="Proteomes" id="UP000277811"/>
    </source>
</evidence>
<dbReference type="Gene3D" id="3.40.50.300">
    <property type="entry name" value="P-loop containing nucleotide triphosphate hydrolases"/>
    <property type="match status" value="2"/>
</dbReference>
<evidence type="ECO:0000256" key="7">
    <source>
        <dbReference type="ARBA" id="ARBA00023136"/>
    </source>
</evidence>
<dbReference type="GO" id="GO:0005886">
    <property type="term" value="C:plasma membrane"/>
    <property type="evidence" value="ECO:0007669"/>
    <property type="project" value="UniProtKB-SubCell"/>
</dbReference>
<keyword evidence="4" id="KW-0410">Iron transport</keyword>
<evidence type="ECO:0000256" key="3">
    <source>
        <dbReference type="ARBA" id="ARBA00022475"/>
    </source>
</evidence>
<dbReference type="InterPro" id="IPR003593">
    <property type="entry name" value="AAA+_ATPase"/>
</dbReference>
<dbReference type="Pfam" id="PF13476">
    <property type="entry name" value="AAA_23"/>
    <property type="match status" value="1"/>
</dbReference>
<name>A0A498R3L2_9FIRM</name>
<dbReference type="GO" id="GO:0005524">
    <property type="term" value="F:ATP binding"/>
    <property type="evidence" value="ECO:0007669"/>
    <property type="project" value="InterPro"/>
</dbReference>
<keyword evidence="5" id="KW-0408">Iron</keyword>
<dbReference type="RefSeq" id="WP_243638619.1">
    <property type="nucleotide sequence ID" value="NZ_UPPP01000051.1"/>
</dbReference>
<dbReference type="GO" id="GO:0016887">
    <property type="term" value="F:ATP hydrolysis activity"/>
    <property type="evidence" value="ECO:0007669"/>
    <property type="project" value="InterPro"/>
</dbReference>
<dbReference type="SUPFAM" id="SSF52540">
    <property type="entry name" value="P-loop containing nucleoside triphosphate hydrolases"/>
    <property type="match status" value="1"/>
</dbReference>
<proteinExistence type="predicted"/>
<dbReference type="InterPro" id="IPR038729">
    <property type="entry name" value="Rad50/SbcC_AAA"/>
</dbReference>
<organism evidence="9 10">
    <name type="scientific">Lucifera butyrica</name>
    <dbReference type="NCBI Taxonomy" id="1351585"/>
    <lineage>
        <taxon>Bacteria</taxon>
        <taxon>Bacillati</taxon>
        <taxon>Bacillota</taxon>
        <taxon>Negativicutes</taxon>
        <taxon>Veillonellales</taxon>
        <taxon>Veillonellaceae</taxon>
        <taxon>Lucifera</taxon>
    </lineage>
</organism>
<evidence type="ECO:0000256" key="5">
    <source>
        <dbReference type="ARBA" id="ARBA00023004"/>
    </source>
</evidence>
<gene>
    <name evidence="9" type="ORF">LUCI_0078</name>
</gene>
<dbReference type="SMART" id="SM00382">
    <property type="entry name" value="AAA"/>
    <property type="match status" value="1"/>
</dbReference>
<reference evidence="9 10" key="1">
    <citation type="submission" date="2018-06" db="EMBL/GenBank/DDBJ databases">
        <authorList>
            <person name="Strepis N."/>
        </authorList>
    </citation>
    <scope>NUCLEOTIDE SEQUENCE [LARGE SCALE GENOMIC DNA]</scope>
    <source>
        <strain evidence="9">LUCI</strain>
    </source>
</reference>
<dbReference type="PANTHER" id="PTHR42771">
    <property type="entry name" value="IRON(3+)-HYDROXAMATE IMPORT ATP-BINDING PROTEIN FHUC"/>
    <property type="match status" value="1"/>
</dbReference>
<protein>
    <submittedName>
        <fullName evidence="9">Atpase aaa-type core</fullName>
    </submittedName>
</protein>
<dbReference type="EMBL" id="UPPP01000051">
    <property type="protein sequence ID" value="VBB04872.1"/>
    <property type="molecule type" value="Genomic_DNA"/>
</dbReference>
<dbReference type="InterPro" id="IPR051535">
    <property type="entry name" value="Siderophore_ABC-ATPase"/>
</dbReference>
<accession>A0A498R3L2</accession>
<dbReference type="AlphaFoldDB" id="A0A498R3L2"/>
<keyword evidence="3" id="KW-1003">Cell membrane</keyword>
<evidence type="ECO:0000256" key="1">
    <source>
        <dbReference type="ARBA" id="ARBA00004202"/>
    </source>
</evidence>
<dbReference type="Pfam" id="PF13304">
    <property type="entry name" value="AAA_21"/>
    <property type="match status" value="1"/>
</dbReference>
<evidence type="ECO:0000256" key="2">
    <source>
        <dbReference type="ARBA" id="ARBA00022448"/>
    </source>
</evidence>
<keyword evidence="10" id="KW-1185">Reference proteome</keyword>
<feature type="domain" description="AAA+ ATPase" evidence="8">
    <location>
        <begin position="43"/>
        <end position="212"/>
    </location>
</feature>
<dbReference type="GO" id="GO:0006302">
    <property type="term" value="P:double-strand break repair"/>
    <property type="evidence" value="ECO:0007669"/>
    <property type="project" value="InterPro"/>
</dbReference>
<keyword evidence="6" id="KW-0406">Ion transport</keyword>
<evidence type="ECO:0000313" key="9">
    <source>
        <dbReference type="EMBL" id="VBB04872.1"/>
    </source>
</evidence>
<keyword evidence="2" id="KW-0813">Transport</keyword>
<dbReference type="InterPro" id="IPR003959">
    <property type="entry name" value="ATPase_AAA_core"/>
</dbReference>
<dbReference type="InterPro" id="IPR027417">
    <property type="entry name" value="P-loop_NTPase"/>
</dbReference>